<dbReference type="OrthoDB" id="1738634at2759"/>
<dbReference type="GO" id="GO:0005886">
    <property type="term" value="C:plasma membrane"/>
    <property type="evidence" value="ECO:0007669"/>
    <property type="project" value="UniProtKB-SubCell"/>
</dbReference>
<protein>
    <submittedName>
        <fullName evidence="5">Uncharacterized protein</fullName>
    </submittedName>
</protein>
<dbReference type="PANTHER" id="PTHR45826">
    <property type="entry name" value="POLYAMINE TRANSPORTER PUT1"/>
    <property type="match status" value="1"/>
</dbReference>
<evidence type="ECO:0000256" key="1">
    <source>
        <dbReference type="ARBA" id="ARBA00004651"/>
    </source>
</evidence>
<dbReference type="InterPro" id="IPR044566">
    <property type="entry name" value="RMV1-like"/>
</dbReference>
<dbReference type="EMBL" id="JACGCM010000972">
    <property type="protein sequence ID" value="KAF6163604.1"/>
    <property type="molecule type" value="Genomic_DNA"/>
</dbReference>
<evidence type="ECO:0000256" key="4">
    <source>
        <dbReference type="SAM" id="Phobius"/>
    </source>
</evidence>
<dbReference type="PANTHER" id="PTHR45826:SF2">
    <property type="entry name" value="AMINO ACID TRANSPORTER"/>
    <property type="match status" value="1"/>
</dbReference>
<sequence>MEHNRIEDVEIGEKRVQSFKKVSIISLIFFIFYEESGGPFGVEDDVDAASPLLALIGFLAFTIMWSIPEALITVEMGTMFIENGGYVVLVSVASGPYWGFQQCWMIWLSGAIDSALYSAISRLFKIIYPGIYQEVGLGIFSILPSVIMGFISIQKLKPSRWYGRTWNDSATAFTTALIMFRTKESNRAADSVAYLHPTIEFLEVLPSPALVLKTKMQVALSM</sequence>
<keyword evidence="4" id="KW-0812">Transmembrane</keyword>
<dbReference type="Gene3D" id="1.20.1740.10">
    <property type="entry name" value="Amino acid/polyamine transporter I"/>
    <property type="match status" value="1"/>
</dbReference>
<accession>A0A7J7N9A9</accession>
<evidence type="ECO:0000313" key="6">
    <source>
        <dbReference type="Proteomes" id="UP000541444"/>
    </source>
</evidence>
<comment type="subcellular location">
    <subcellularLocation>
        <location evidence="1">Cell membrane</location>
        <topology evidence="1">Multi-pass membrane protein</topology>
    </subcellularLocation>
</comment>
<gene>
    <name evidence="5" type="ORF">GIB67_022169</name>
</gene>
<feature type="transmembrane region" description="Helical" evidence="4">
    <location>
        <begin position="22"/>
        <end position="42"/>
    </location>
</feature>
<dbReference type="GO" id="GO:0022857">
    <property type="term" value="F:transmembrane transporter activity"/>
    <property type="evidence" value="ECO:0007669"/>
    <property type="project" value="InterPro"/>
</dbReference>
<feature type="transmembrane region" description="Helical" evidence="4">
    <location>
        <begin position="48"/>
        <end position="67"/>
    </location>
</feature>
<keyword evidence="2" id="KW-0813">Transport</keyword>
<feature type="transmembrane region" description="Helical" evidence="4">
    <location>
        <begin position="79"/>
        <end position="98"/>
    </location>
</feature>
<organism evidence="5 6">
    <name type="scientific">Kingdonia uniflora</name>
    <dbReference type="NCBI Taxonomy" id="39325"/>
    <lineage>
        <taxon>Eukaryota</taxon>
        <taxon>Viridiplantae</taxon>
        <taxon>Streptophyta</taxon>
        <taxon>Embryophyta</taxon>
        <taxon>Tracheophyta</taxon>
        <taxon>Spermatophyta</taxon>
        <taxon>Magnoliopsida</taxon>
        <taxon>Ranunculales</taxon>
        <taxon>Circaeasteraceae</taxon>
        <taxon>Kingdonia</taxon>
    </lineage>
</organism>
<reference evidence="5 6" key="1">
    <citation type="journal article" date="2020" name="IScience">
        <title>Genome Sequencing of the Endangered Kingdonia uniflora (Circaeasteraceae, Ranunculales) Reveals Potential Mechanisms of Evolutionary Specialization.</title>
        <authorList>
            <person name="Sun Y."/>
            <person name="Deng T."/>
            <person name="Zhang A."/>
            <person name="Moore M.J."/>
            <person name="Landis J.B."/>
            <person name="Lin N."/>
            <person name="Zhang H."/>
            <person name="Zhang X."/>
            <person name="Huang J."/>
            <person name="Zhang X."/>
            <person name="Sun H."/>
            <person name="Wang H."/>
        </authorList>
    </citation>
    <scope>NUCLEOTIDE SEQUENCE [LARGE SCALE GENOMIC DNA]</scope>
    <source>
        <strain evidence="5">TB1705</strain>
        <tissue evidence="5">Leaf</tissue>
    </source>
</reference>
<keyword evidence="4" id="KW-1133">Transmembrane helix</keyword>
<name>A0A7J7N9A9_9MAGN</name>
<feature type="transmembrane region" description="Helical" evidence="4">
    <location>
        <begin position="135"/>
        <end position="153"/>
    </location>
</feature>
<proteinExistence type="predicted"/>
<keyword evidence="3" id="KW-1003">Cell membrane</keyword>
<evidence type="ECO:0000313" key="5">
    <source>
        <dbReference type="EMBL" id="KAF6163604.1"/>
    </source>
</evidence>
<dbReference type="Proteomes" id="UP000541444">
    <property type="component" value="Unassembled WGS sequence"/>
</dbReference>
<keyword evidence="6" id="KW-1185">Reference proteome</keyword>
<comment type="caution">
    <text evidence="5">The sequence shown here is derived from an EMBL/GenBank/DDBJ whole genome shotgun (WGS) entry which is preliminary data.</text>
</comment>
<keyword evidence="4" id="KW-0472">Membrane</keyword>
<evidence type="ECO:0000256" key="3">
    <source>
        <dbReference type="ARBA" id="ARBA00022475"/>
    </source>
</evidence>
<evidence type="ECO:0000256" key="2">
    <source>
        <dbReference type="ARBA" id="ARBA00022448"/>
    </source>
</evidence>
<dbReference type="AlphaFoldDB" id="A0A7J7N9A9"/>